<dbReference type="GO" id="GO:0005524">
    <property type="term" value="F:ATP binding"/>
    <property type="evidence" value="ECO:0007669"/>
    <property type="project" value="InterPro"/>
</dbReference>
<dbReference type="PRINTS" id="PR00109">
    <property type="entry name" value="TYRKINASE"/>
</dbReference>
<dbReference type="Gramene" id="LPERR05G07460.1">
    <property type="protein sequence ID" value="LPERR05G07460.1"/>
    <property type="gene ID" value="LPERR05G07460"/>
</dbReference>
<dbReference type="eggNOG" id="KOG0192">
    <property type="taxonomic scope" value="Eukaryota"/>
</dbReference>
<feature type="region of interest" description="Disordered" evidence="1">
    <location>
        <begin position="1"/>
        <end position="21"/>
    </location>
</feature>
<dbReference type="InterPro" id="IPR011009">
    <property type="entry name" value="Kinase-like_dom_sf"/>
</dbReference>
<feature type="domain" description="Protein kinase" evidence="2">
    <location>
        <begin position="40"/>
        <end position="305"/>
    </location>
</feature>
<dbReference type="AlphaFoldDB" id="A0A0D9WEE1"/>
<dbReference type="PIRSF" id="PIRSF000654">
    <property type="entry name" value="Integrin-linked_kinase"/>
    <property type="match status" value="1"/>
</dbReference>
<evidence type="ECO:0000313" key="4">
    <source>
        <dbReference type="Proteomes" id="UP000032180"/>
    </source>
</evidence>
<dbReference type="PANTHER" id="PTHR44329:SF287">
    <property type="entry name" value="OS12G0605900 PROTEIN"/>
    <property type="match status" value="1"/>
</dbReference>
<dbReference type="InterPro" id="IPR001245">
    <property type="entry name" value="Ser-Thr/Tyr_kinase_cat_dom"/>
</dbReference>
<reference evidence="3" key="3">
    <citation type="submission" date="2015-04" db="UniProtKB">
        <authorList>
            <consortium name="EnsemblPlants"/>
        </authorList>
    </citation>
    <scope>IDENTIFICATION</scope>
</reference>
<dbReference type="InterPro" id="IPR051681">
    <property type="entry name" value="Ser/Thr_Kinases-Pseudokinases"/>
</dbReference>
<dbReference type="GO" id="GO:0005886">
    <property type="term" value="C:plasma membrane"/>
    <property type="evidence" value="ECO:0007669"/>
    <property type="project" value="TreeGrafter"/>
</dbReference>
<dbReference type="InterPro" id="IPR000719">
    <property type="entry name" value="Prot_kinase_dom"/>
</dbReference>
<dbReference type="Gene3D" id="3.30.200.20">
    <property type="entry name" value="Phosphorylase Kinase, domain 1"/>
    <property type="match status" value="1"/>
</dbReference>
<dbReference type="Proteomes" id="UP000032180">
    <property type="component" value="Chromosome 5"/>
</dbReference>
<name>A0A0D9WEE1_9ORYZ</name>
<dbReference type="STRING" id="77586.A0A0D9WEE1"/>
<dbReference type="HOGENOM" id="CLU_000288_7_35_1"/>
<dbReference type="SMART" id="SM00220">
    <property type="entry name" value="S_TKc"/>
    <property type="match status" value="1"/>
</dbReference>
<evidence type="ECO:0000259" key="2">
    <source>
        <dbReference type="PROSITE" id="PS50011"/>
    </source>
</evidence>
<feature type="compositionally biased region" description="Acidic residues" evidence="1">
    <location>
        <begin position="1"/>
        <end position="19"/>
    </location>
</feature>
<dbReference type="PANTHER" id="PTHR44329">
    <property type="entry name" value="SERINE/THREONINE-PROTEIN KINASE TNNI3K-RELATED"/>
    <property type="match status" value="1"/>
</dbReference>
<dbReference type="Gene3D" id="1.10.510.10">
    <property type="entry name" value="Transferase(Phosphotransferase) domain 1"/>
    <property type="match status" value="1"/>
</dbReference>
<dbReference type="InterPro" id="IPR008271">
    <property type="entry name" value="Ser/Thr_kinase_AS"/>
</dbReference>
<reference evidence="3 4" key="1">
    <citation type="submission" date="2012-08" db="EMBL/GenBank/DDBJ databases">
        <title>Oryza genome evolution.</title>
        <authorList>
            <person name="Wing R.A."/>
        </authorList>
    </citation>
    <scope>NUCLEOTIDE SEQUENCE</scope>
</reference>
<keyword evidence="4" id="KW-1185">Reference proteome</keyword>
<accession>A0A0D9WEE1</accession>
<organism evidence="3 4">
    <name type="scientific">Leersia perrieri</name>
    <dbReference type="NCBI Taxonomy" id="77586"/>
    <lineage>
        <taxon>Eukaryota</taxon>
        <taxon>Viridiplantae</taxon>
        <taxon>Streptophyta</taxon>
        <taxon>Embryophyta</taxon>
        <taxon>Tracheophyta</taxon>
        <taxon>Spermatophyta</taxon>
        <taxon>Magnoliopsida</taxon>
        <taxon>Liliopsida</taxon>
        <taxon>Poales</taxon>
        <taxon>Poaceae</taxon>
        <taxon>BOP clade</taxon>
        <taxon>Oryzoideae</taxon>
        <taxon>Oryzeae</taxon>
        <taxon>Oryzinae</taxon>
        <taxon>Leersia</taxon>
    </lineage>
</organism>
<reference evidence="4" key="2">
    <citation type="submission" date="2013-12" db="EMBL/GenBank/DDBJ databases">
        <authorList>
            <person name="Yu Y."/>
            <person name="Lee S."/>
            <person name="de Baynast K."/>
            <person name="Wissotski M."/>
            <person name="Liu L."/>
            <person name="Talag J."/>
            <person name="Goicoechea J."/>
            <person name="Angelova A."/>
            <person name="Jetty R."/>
            <person name="Kudrna D."/>
            <person name="Golser W."/>
            <person name="Rivera L."/>
            <person name="Zhang J."/>
            <person name="Wing R."/>
        </authorList>
    </citation>
    <scope>NUCLEOTIDE SEQUENCE</scope>
</reference>
<evidence type="ECO:0000256" key="1">
    <source>
        <dbReference type="SAM" id="MobiDB-lite"/>
    </source>
</evidence>
<dbReference type="GO" id="GO:0004674">
    <property type="term" value="F:protein serine/threonine kinase activity"/>
    <property type="evidence" value="ECO:0007669"/>
    <property type="project" value="TreeGrafter"/>
</dbReference>
<dbReference type="EnsemblPlants" id="LPERR05G07460.1">
    <property type="protein sequence ID" value="LPERR05G07460.1"/>
    <property type="gene ID" value="LPERR05G07460"/>
</dbReference>
<dbReference type="PROSITE" id="PS50011">
    <property type="entry name" value="PROTEIN_KINASE_DOM"/>
    <property type="match status" value="1"/>
</dbReference>
<protein>
    <recommendedName>
        <fullName evidence="2">Protein kinase domain-containing protein</fullName>
    </recommendedName>
</protein>
<dbReference type="SUPFAM" id="SSF56112">
    <property type="entry name" value="Protein kinase-like (PK-like)"/>
    <property type="match status" value="1"/>
</dbReference>
<evidence type="ECO:0000313" key="3">
    <source>
        <dbReference type="EnsemblPlants" id="LPERR05G07460.1"/>
    </source>
</evidence>
<proteinExistence type="predicted"/>
<dbReference type="Pfam" id="PF07714">
    <property type="entry name" value="PK_Tyr_Ser-Thr"/>
    <property type="match status" value="1"/>
</dbReference>
<sequence length="334" mass="37626">MALEAEELVEPPDDDEEFTEVPYKSGDRWEIDFSKLEIPDADKLEVKRGLHGMLYRSRYGGNDVAVKFLEWGALTPDEIAHKRSLLREVANQWELLCYPNIAKFYGASIGTTDLIGVLRPSGIPPRRNTEGPHHLMKHAESKLAYKDVVSLALEMARGLSHLHLFGIVHRDVKTENVLFDGEGILKIADFGVARIKADPKEMTGKKGSTPMYMAPEVLKGKPYNYKCDVYSFGICLWEIYCSQTPYMDKDVSIADLSLKIVKGGLRPKIPRRCPRAIAQIMRKCWDANPEKRPNMDEVVQRLDTLAKKIDRRMAQLNSPPAAGCFCMSLGRSSA</sequence>
<dbReference type="PROSITE" id="PS00108">
    <property type="entry name" value="PROTEIN_KINASE_ST"/>
    <property type="match status" value="1"/>
</dbReference>